<feature type="region of interest" description="Disordered" evidence="1">
    <location>
        <begin position="87"/>
        <end position="130"/>
    </location>
</feature>
<proteinExistence type="predicted"/>
<dbReference type="SUPFAM" id="SSF56601">
    <property type="entry name" value="beta-lactamase/transpeptidase-like"/>
    <property type="match status" value="1"/>
</dbReference>
<evidence type="ECO:0000256" key="1">
    <source>
        <dbReference type="SAM" id="MobiDB-lite"/>
    </source>
</evidence>
<feature type="compositionally biased region" description="Low complexity" evidence="1">
    <location>
        <begin position="92"/>
        <end position="108"/>
    </location>
</feature>
<evidence type="ECO:0000313" key="4">
    <source>
        <dbReference type="EMBL" id="QES23970.1"/>
    </source>
</evidence>
<dbReference type="InterPro" id="IPR012338">
    <property type="entry name" value="Beta-lactam/transpept-like"/>
</dbReference>
<keyword evidence="2" id="KW-0732">Signal</keyword>
<feature type="chain" id="PRO_5024909003" description="Beta-lactamase-related domain-containing protein" evidence="2">
    <location>
        <begin position="29"/>
        <end position="272"/>
    </location>
</feature>
<name>A0A5P2B220_STRVZ</name>
<dbReference type="OrthoDB" id="5177574at2"/>
<feature type="domain" description="Beta-lactamase-related" evidence="3">
    <location>
        <begin position="28"/>
        <end position="88"/>
    </location>
</feature>
<dbReference type="Proteomes" id="UP000324106">
    <property type="component" value="Chromosome"/>
</dbReference>
<sequence length="272" mass="27915">MKSSHRRATATTVSLLAAAALLVPAAVAAGIPGAVAEVRDARGVWRGSSGTADLSKGRAAKAGDRFRAGSVTKSFTATLVLQPVAEGRRRNAPAARGSWAASPASPGARRGGAGEALLHGGLGPEGNANTCPADGPVLGHTGEVVGYQTFSFTSADRERQVTLSVNTGLTLSDAAAKAATKVLSTALCRAERAGRAVVRPWLGCLPVPVHPNGRTLGFSRGHPPGTPHCAPGARPRCGGGTWYLRTAGRPARASAFSNARRRSRRPRRHSTS</sequence>
<feature type="compositionally biased region" description="Basic residues" evidence="1">
    <location>
        <begin position="259"/>
        <end position="272"/>
    </location>
</feature>
<dbReference type="Pfam" id="PF00144">
    <property type="entry name" value="Beta-lactamase"/>
    <property type="match status" value="1"/>
</dbReference>
<evidence type="ECO:0000259" key="3">
    <source>
        <dbReference type="Pfam" id="PF00144"/>
    </source>
</evidence>
<dbReference type="InterPro" id="IPR001466">
    <property type="entry name" value="Beta-lactam-related"/>
</dbReference>
<accession>A0A5P2B220</accession>
<evidence type="ECO:0000256" key="2">
    <source>
        <dbReference type="SAM" id="SignalP"/>
    </source>
</evidence>
<organism evidence="4 5">
    <name type="scientific">Streptomyces venezuelae</name>
    <dbReference type="NCBI Taxonomy" id="54571"/>
    <lineage>
        <taxon>Bacteria</taxon>
        <taxon>Bacillati</taxon>
        <taxon>Actinomycetota</taxon>
        <taxon>Actinomycetes</taxon>
        <taxon>Kitasatosporales</taxon>
        <taxon>Streptomycetaceae</taxon>
        <taxon>Streptomyces</taxon>
    </lineage>
</organism>
<dbReference type="EMBL" id="CP029194">
    <property type="protein sequence ID" value="QES23970.1"/>
    <property type="molecule type" value="Genomic_DNA"/>
</dbReference>
<dbReference type="AlphaFoldDB" id="A0A5P2B220"/>
<protein>
    <recommendedName>
        <fullName evidence="3">Beta-lactamase-related domain-containing protein</fullName>
    </recommendedName>
</protein>
<feature type="region of interest" description="Disordered" evidence="1">
    <location>
        <begin position="249"/>
        <end position="272"/>
    </location>
</feature>
<gene>
    <name evidence="4" type="ORF">DEJ46_36670</name>
</gene>
<feature type="signal peptide" evidence="2">
    <location>
        <begin position="1"/>
        <end position="28"/>
    </location>
</feature>
<dbReference type="Gene3D" id="3.40.710.10">
    <property type="entry name" value="DD-peptidase/beta-lactamase superfamily"/>
    <property type="match status" value="1"/>
</dbReference>
<evidence type="ECO:0000313" key="5">
    <source>
        <dbReference type="Proteomes" id="UP000324106"/>
    </source>
</evidence>
<feature type="compositionally biased region" description="Gly residues" evidence="1">
    <location>
        <begin position="109"/>
        <end position="124"/>
    </location>
</feature>
<reference evidence="4 5" key="1">
    <citation type="submission" date="2018-05" db="EMBL/GenBank/DDBJ databases">
        <title>Streptomyces venezuelae.</title>
        <authorList>
            <person name="Kim W."/>
            <person name="Lee N."/>
            <person name="Cho B.-K."/>
        </authorList>
    </citation>
    <scope>NUCLEOTIDE SEQUENCE [LARGE SCALE GENOMIC DNA]</scope>
    <source>
        <strain evidence="4 5">ATCC 15068</strain>
    </source>
</reference>
<feature type="compositionally biased region" description="Low complexity" evidence="1">
    <location>
        <begin position="249"/>
        <end position="258"/>
    </location>
</feature>